<reference evidence="4 5" key="1">
    <citation type="submission" date="2014-07" db="EMBL/GenBank/DDBJ databases">
        <authorList>
            <person name="McCorrison J."/>
            <person name="Sanka R."/>
            <person name="Torralba M."/>
            <person name="Gillis M."/>
            <person name="Haft D.H."/>
            <person name="Methe B."/>
            <person name="Sutton G."/>
            <person name="Nelson K.E."/>
        </authorList>
    </citation>
    <scope>NUCLEOTIDE SEQUENCE [LARGE SCALE GENOMIC DNA]</scope>
    <source>
        <strain evidence="4 5">DNF00882</strain>
    </source>
</reference>
<dbReference type="GO" id="GO:0032259">
    <property type="term" value="P:methylation"/>
    <property type="evidence" value="ECO:0007669"/>
    <property type="project" value="UniProtKB-KW"/>
</dbReference>
<dbReference type="GO" id="GO:0009007">
    <property type="term" value="F:site-specific DNA-methyltransferase (adenine-specific) activity"/>
    <property type="evidence" value="ECO:0007669"/>
    <property type="project" value="UniProtKB-EC"/>
</dbReference>
<dbReference type="InterPro" id="IPR029063">
    <property type="entry name" value="SAM-dependent_MTases_sf"/>
</dbReference>
<dbReference type="InterPro" id="IPR012327">
    <property type="entry name" value="MeTrfase_D12"/>
</dbReference>
<accession>A0A096C602</accession>
<evidence type="ECO:0000256" key="2">
    <source>
        <dbReference type="ARBA" id="ARBA00022679"/>
    </source>
</evidence>
<evidence type="ECO:0000313" key="4">
    <source>
        <dbReference type="EMBL" id="KGF50362.1"/>
    </source>
</evidence>
<dbReference type="GO" id="GO:0009307">
    <property type="term" value="P:DNA restriction-modification system"/>
    <property type="evidence" value="ECO:0007669"/>
    <property type="project" value="InterPro"/>
</dbReference>
<dbReference type="SUPFAM" id="SSF53335">
    <property type="entry name" value="S-adenosyl-L-methionine-dependent methyltransferases"/>
    <property type="match status" value="1"/>
</dbReference>
<dbReference type="PANTHER" id="PTHR30481:SF3">
    <property type="entry name" value="DNA ADENINE METHYLASE"/>
    <property type="match status" value="1"/>
</dbReference>
<keyword evidence="3" id="KW-0949">S-adenosyl-L-methionine</keyword>
<dbReference type="GO" id="GO:1904047">
    <property type="term" value="F:S-adenosyl-L-methionine binding"/>
    <property type="evidence" value="ECO:0007669"/>
    <property type="project" value="TreeGrafter"/>
</dbReference>
<sequence>MKYLGNKRRIAKDILPIILEGMKEGDYFIDAFCGGCNLLDKVPNTFKRIANDKNEYLIAMWKDLQQGKKFTEIINRDLYSKAREAYRKEDFSDFTKGEIGWIGFMGGYNGRWVDGGYSGHEVKGRDYISEQIRNTLSQIPLLSDVDFRCGSYEEIELPPVSKTTIYCDIPYKGVTQYATSKNFDYERFYDWCREQHAEGYRVFVSEYEMPDDFKCIWQKQVTNSMNQTITKKPIEKLFML</sequence>
<comment type="caution">
    <text evidence="4">The sequence shown here is derived from an EMBL/GenBank/DDBJ whole genome shotgun (WGS) entry which is preliminary data.</text>
</comment>
<dbReference type="Pfam" id="PF02086">
    <property type="entry name" value="MethyltransfD12"/>
    <property type="match status" value="1"/>
</dbReference>
<dbReference type="RefSeq" id="WP_036882227.1">
    <property type="nucleotide sequence ID" value="NZ_JRNR01000004.1"/>
</dbReference>
<dbReference type="GO" id="GO:0006298">
    <property type="term" value="P:mismatch repair"/>
    <property type="evidence" value="ECO:0007669"/>
    <property type="project" value="TreeGrafter"/>
</dbReference>
<dbReference type="AlphaFoldDB" id="A0A096C602"/>
<name>A0A096C602_9BACT</name>
<evidence type="ECO:0000256" key="3">
    <source>
        <dbReference type="ARBA" id="ARBA00022691"/>
    </source>
</evidence>
<dbReference type="Proteomes" id="UP000029538">
    <property type="component" value="Unassembled WGS sequence"/>
</dbReference>
<evidence type="ECO:0000256" key="1">
    <source>
        <dbReference type="ARBA" id="ARBA00022603"/>
    </source>
</evidence>
<dbReference type="GO" id="GO:0043565">
    <property type="term" value="F:sequence-specific DNA binding"/>
    <property type="evidence" value="ECO:0007669"/>
    <property type="project" value="TreeGrafter"/>
</dbReference>
<dbReference type="PANTHER" id="PTHR30481">
    <property type="entry name" value="DNA ADENINE METHYLASE"/>
    <property type="match status" value="1"/>
</dbReference>
<gene>
    <name evidence="4" type="ORF">HMPREF0654_01390</name>
</gene>
<dbReference type="Gene3D" id="3.40.50.150">
    <property type="entry name" value="Vaccinia Virus protein VP39"/>
    <property type="match status" value="2"/>
</dbReference>
<proteinExistence type="predicted"/>
<dbReference type="EMBL" id="JRNR01000004">
    <property type="protein sequence ID" value="KGF50362.1"/>
    <property type="molecule type" value="Genomic_DNA"/>
</dbReference>
<organism evidence="4 5">
    <name type="scientific">Prevotella disiens DNF00882</name>
    <dbReference type="NCBI Taxonomy" id="1401075"/>
    <lineage>
        <taxon>Bacteria</taxon>
        <taxon>Pseudomonadati</taxon>
        <taxon>Bacteroidota</taxon>
        <taxon>Bacteroidia</taxon>
        <taxon>Bacteroidales</taxon>
        <taxon>Prevotellaceae</taxon>
        <taxon>Prevotella</taxon>
    </lineage>
</organism>
<evidence type="ECO:0000313" key="5">
    <source>
        <dbReference type="Proteomes" id="UP000029538"/>
    </source>
</evidence>
<protein>
    <recommendedName>
        <fullName evidence="6">DNA adenine methylase</fullName>
    </recommendedName>
</protein>
<keyword evidence="2" id="KW-0808">Transferase</keyword>
<evidence type="ECO:0008006" key="6">
    <source>
        <dbReference type="Google" id="ProtNLM"/>
    </source>
</evidence>
<dbReference type="PRINTS" id="PR00505">
    <property type="entry name" value="D12N6MTFRASE"/>
</dbReference>
<keyword evidence="1" id="KW-0489">Methyltransferase</keyword>